<dbReference type="PANTHER" id="PTHR10434">
    <property type="entry name" value="1-ACYL-SN-GLYCEROL-3-PHOSPHATE ACYLTRANSFERASE"/>
    <property type="match status" value="1"/>
</dbReference>
<dbReference type="Proteomes" id="UP000653127">
    <property type="component" value="Unassembled WGS sequence"/>
</dbReference>
<evidence type="ECO:0000313" key="5">
    <source>
        <dbReference type="Proteomes" id="UP000653127"/>
    </source>
</evidence>
<sequence length="186" mass="20471">MGTAMRIWHRISVEGVENLPDHGGYIICSNHRTNLDPLYIAWKGQFQLYFMAKAELFHVPVLGFLIKRLGAFPVERGKGDTSAIDHAIEILQSGRVLAIFPEGTRSKDGKLLRGKSGISLIASRSGADVLPVGIKYTEPVKFRSKIVIRYGKLIPNSELTIVDNKPSDIKAATTRIMSAIGALLED</sequence>
<keyword evidence="2 4" id="KW-0012">Acyltransferase</keyword>
<feature type="domain" description="Phospholipid/glycerol acyltransferase" evidence="3">
    <location>
        <begin position="25"/>
        <end position="137"/>
    </location>
</feature>
<dbReference type="SUPFAM" id="SSF69593">
    <property type="entry name" value="Glycerol-3-phosphate (1)-acyltransferase"/>
    <property type="match status" value="1"/>
</dbReference>
<dbReference type="GO" id="GO:0006654">
    <property type="term" value="P:phosphatidic acid biosynthetic process"/>
    <property type="evidence" value="ECO:0007669"/>
    <property type="project" value="TreeGrafter"/>
</dbReference>
<accession>A0A926DXS3</accession>
<evidence type="ECO:0000313" key="4">
    <source>
        <dbReference type="EMBL" id="MBC8545384.1"/>
    </source>
</evidence>
<dbReference type="AlphaFoldDB" id="A0A926DXS3"/>
<evidence type="ECO:0000256" key="1">
    <source>
        <dbReference type="ARBA" id="ARBA00022679"/>
    </source>
</evidence>
<keyword evidence="5" id="KW-1185">Reference proteome</keyword>
<evidence type="ECO:0000259" key="3">
    <source>
        <dbReference type="SMART" id="SM00563"/>
    </source>
</evidence>
<name>A0A926DXS3_9FIRM</name>
<dbReference type="PANTHER" id="PTHR10434:SF11">
    <property type="entry name" value="1-ACYL-SN-GLYCEROL-3-PHOSPHATE ACYLTRANSFERASE"/>
    <property type="match status" value="1"/>
</dbReference>
<dbReference type="CDD" id="cd07989">
    <property type="entry name" value="LPLAT_AGPAT-like"/>
    <property type="match status" value="1"/>
</dbReference>
<dbReference type="EMBL" id="JACRST010000001">
    <property type="protein sequence ID" value="MBC8545384.1"/>
    <property type="molecule type" value="Genomic_DNA"/>
</dbReference>
<reference evidence="4" key="1">
    <citation type="submission" date="2020-08" db="EMBL/GenBank/DDBJ databases">
        <title>Genome public.</title>
        <authorList>
            <person name="Liu C."/>
            <person name="Sun Q."/>
        </authorList>
    </citation>
    <scope>NUCLEOTIDE SEQUENCE</scope>
    <source>
        <strain evidence="4">NSJ-31</strain>
    </source>
</reference>
<organism evidence="4 5">
    <name type="scientific">Ligaoa zhengdingensis</name>
    <dbReference type="NCBI Taxonomy" id="2763658"/>
    <lineage>
        <taxon>Bacteria</taxon>
        <taxon>Bacillati</taxon>
        <taxon>Bacillota</taxon>
        <taxon>Clostridia</taxon>
        <taxon>Eubacteriales</taxon>
        <taxon>Oscillospiraceae</taxon>
        <taxon>Ligaoa</taxon>
    </lineage>
</organism>
<comment type="caution">
    <text evidence="4">The sequence shown here is derived from an EMBL/GenBank/DDBJ whole genome shotgun (WGS) entry which is preliminary data.</text>
</comment>
<proteinExistence type="predicted"/>
<dbReference type="GO" id="GO:0003841">
    <property type="term" value="F:1-acylglycerol-3-phosphate O-acyltransferase activity"/>
    <property type="evidence" value="ECO:0007669"/>
    <property type="project" value="TreeGrafter"/>
</dbReference>
<evidence type="ECO:0000256" key="2">
    <source>
        <dbReference type="ARBA" id="ARBA00023315"/>
    </source>
</evidence>
<dbReference type="SMART" id="SM00563">
    <property type="entry name" value="PlsC"/>
    <property type="match status" value="1"/>
</dbReference>
<dbReference type="RefSeq" id="WP_249281538.1">
    <property type="nucleotide sequence ID" value="NZ_JACRST010000001.1"/>
</dbReference>
<keyword evidence="1" id="KW-0808">Transferase</keyword>
<dbReference type="Pfam" id="PF01553">
    <property type="entry name" value="Acyltransferase"/>
    <property type="match status" value="1"/>
</dbReference>
<protein>
    <submittedName>
        <fullName evidence="4">1-acyl-sn-glycerol-3-phosphate acyltransferase</fullName>
    </submittedName>
</protein>
<gene>
    <name evidence="4" type="ORF">H8711_00340</name>
</gene>
<dbReference type="InterPro" id="IPR002123">
    <property type="entry name" value="Plipid/glycerol_acylTrfase"/>
</dbReference>